<reference evidence="2" key="1">
    <citation type="journal article" date="2019" name="Int. J. Syst. Evol. Microbiol.">
        <title>The Global Catalogue of Microorganisms (GCM) 10K type strain sequencing project: providing services to taxonomists for standard genome sequencing and annotation.</title>
        <authorList>
            <consortium name="The Broad Institute Genomics Platform"/>
            <consortium name="The Broad Institute Genome Sequencing Center for Infectious Disease"/>
            <person name="Wu L."/>
            <person name="Ma J."/>
        </authorList>
    </citation>
    <scope>NUCLEOTIDE SEQUENCE [LARGE SCALE GENOMIC DNA]</scope>
    <source>
        <strain evidence="2">CCM 8490</strain>
    </source>
</reference>
<evidence type="ECO:0000313" key="2">
    <source>
        <dbReference type="Proteomes" id="UP000658202"/>
    </source>
</evidence>
<dbReference type="Proteomes" id="UP000658202">
    <property type="component" value="Unassembled WGS sequence"/>
</dbReference>
<sequence>MFFDAVGSEIVLDYSEILRELTQFYNEIISYKHKDTVIILTFETILNLHFTKR</sequence>
<protein>
    <submittedName>
        <fullName evidence="1">Uncharacterized protein</fullName>
    </submittedName>
</protein>
<dbReference type="EMBL" id="BMCW01000001">
    <property type="protein sequence ID" value="GGG52630.1"/>
    <property type="molecule type" value="Genomic_DNA"/>
</dbReference>
<accession>A0ABQ1WZM3</accession>
<gene>
    <name evidence="1" type="ORF">GCM10007332_12910</name>
</gene>
<organism evidence="1 2">
    <name type="scientific">Epilithonimonas arachidiradicis</name>
    <dbReference type="NCBI Taxonomy" id="1617282"/>
    <lineage>
        <taxon>Bacteria</taxon>
        <taxon>Pseudomonadati</taxon>
        <taxon>Bacteroidota</taxon>
        <taxon>Flavobacteriia</taxon>
        <taxon>Flavobacteriales</taxon>
        <taxon>Weeksellaceae</taxon>
        <taxon>Chryseobacterium group</taxon>
        <taxon>Epilithonimonas</taxon>
    </lineage>
</organism>
<keyword evidence="2" id="KW-1185">Reference proteome</keyword>
<proteinExistence type="predicted"/>
<comment type="caution">
    <text evidence="1">The sequence shown here is derived from an EMBL/GenBank/DDBJ whole genome shotgun (WGS) entry which is preliminary data.</text>
</comment>
<evidence type="ECO:0000313" key="1">
    <source>
        <dbReference type="EMBL" id="GGG52630.1"/>
    </source>
</evidence>
<name>A0ABQ1WZM3_9FLAO</name>